<evidence type="ECO:0000256" key="3">
    <source>
        <dbReference type="RuleBase" id="RU000507"/>
    </source>
</evidence>
<dbReference type="Gene3D" id="3.40.250.10">
    <property type="entry name" value="Rhodanese-like domain"/>
    <property type="match status" value="2"/>
</dbReference>
<dbReference type="PANTHER" id="PTHR11364:SF27">
    <property type="entry name" value="SULFURTRANSFERASE"/>
    <property type="match status" value="1"/>
</dbReference>
<protein>
    <recommendedName>
        <fullName evidence="3">Sulfurtransferase</fullName>
    </recommendedName>
</protein>
<dbReference type="CGD" id="CAL0000170527">
    <property type="gene designation" value="Cd36_24030"/>
</dbReference>
<evidence type="ECO:0000256" key="1">
    <source>
        <dbReference type="ARBA" id="ARBA00022679"/>
    </source>
</evidence>
<dbReference type="FunFam" id="3.40.250.10:FF:000069">
    <property type="entry name" value="Sulfurtransferase"/>
    <property type="match status" value="1"/>
</dbReference>
<dbReference type="PROSITE" id="PS00683">
    <property type="entry name" value="RHODANESE_2"/>
    <property type="match status" value="1"/>
</dbReference>
<gene>
    <name evidence="6" type="ordered locus">Cd36_24030</name>
    <name evidence="7" type="ORF">CD36_24030</name>
</gene>
<dbReference type="KEGG" id="cdu:CD36_24030"/>
<dbReference type="OrthoDB" id="270167at2759"/>
<feature type="region of interest" description="Disordered" evidence="4">
    <location>
        <begin position="135"/>
        <end position="163"/>
    </location>
</feature>
<evidence type="ECO:0000256" key="2">
    <source>
        <dbReference type="ARBA" id="ARBA00022737"/>
    </source>
</evidence>
<evidence type="ECO:0000259" key="5">
    <source>
        <dbReference type="PROSITE" id="PS50206"/>
    </source>
</evidence>
<dbReference type="CDD" id="cd01449">
    <property type="entry name" value="TST_Repeat_2"/>
    <property type="match status" value="1"/>
</dbReference>
<dbReference type="SUPFAM" id="SSF52821">
    <property type="entry name" value="Rhodanese/Cell cycle control phosphatase"/>
    <property type="match status" value="2"/>
</dbReference>
<dbReference type="VEuPathDB" id="FungiDB:CD36_24030"/>
<name>B9WCR0_CANDC</name>
<evidence type="ECO:0000313" key="6">
    <source>
        <dbReference type="CGD" id="CAL0000170527"/>
    </source>
</evidence>
<feature type="domain" description="Rhodanese" evidence="5">
    <location>
        <begin position="197"/>
        <end position="343"/>
    </location>
</feature>
<dbReference type="PANTHER" id="PTHR11364">
    <property type="entry name" value="THIOSULFATE SULFERTANSFERASE"/>
    <property type="match status" value="1"/>
</dbReference>
<keyword evidence="8" id="KW-1185">Reference proteome</keyword>
<dbReference type="eggNOG" id="KOG1529">
    <property type="taxonomic scope" value="Eukaryota"/>
</dbReference>
<accession>B9WCR0</accession>
<evidence type="ECO:0000313" key="8">
    <source>
        <dbReference type="Proteomes" id="UP000002605"/>
    </source>
</evidence>
<keyword evidence="1 3" id="KW-0808">Transferase</keyword>
<dbReference type="SMART" id="SM00450">
    <property type="entry name" value="RHOD"/>
    <property type="match status" value="2"/>
</dbReference>
<dbReference type="EMBL" id="FM992689">
    <property type="protein sequence ID" value="CAX44183.1"/>
    <property type="molecule type" value="Genomic_DNA"/>
</dbReference>
<dbReference type="RefSeq" id="XP_002418877.1">
    <property type="nucleotide sequence ID" value="XM_002418832.1"/>
</dbReference>
<reference evidence="7 8" key="1">
    <citation type="journal article" date="2009" name="Genome Res.">
        <title>Comparative genomics of the fungal pathogens Candida dubliniensis and Candida albicans.</title>
        <authorList>
            <person name="Jackson A.P."/>
            <person name="Gamble J.A."/>
            <person name="Yeomans T."/>
            <person name="Moran G.P."/>
            <person name="Saunders D."/>
            <person name="Harris D."/>
            <person name="Aslett M."/>
            <person name="Barrell J.F."/>
            <person name="Butler G."/>
            <person name="Citiulo F."/>
            <person name="Coleman D.C."/>
            <person name="de Groot P.W.J."/>
            <person name="Goodwin T.J."/>
            <person name="Quail M.A."/>
            <person name="McQuillan J."/>
            <person name="Munro C.A."/>
            <person name="Pain A."/>
            <person name="Poulter R.T."/>
            <person name="Rajandream M.A."/>
            <person name="Renauld H."/>
            <person name="Spiering M.J."/>
            <person name="Tivey A."/>
            <person name="Gow N.A.R."/>
            <person name="Barrell B."/>
            <person name="Sullivan D.J."/>
            <person name="Berriman M."/>
        </authorList>
    </citation>
    <scope>NUCLEOTIDE SEQUENCE [LARGE SCALE GENOMIC DNA]</scope>
    <source>
        <strain evidence="8">CD36 / ATCC MYA-646 / CBS 7987 / NCPF 3949 / NRRL Y-17841</strain>
    </source>
</reference>
<dbReference type="InterPro" id="IPR001307">
    <property type="entry name" value="Thiosulphate_STrfase_CS"/>
</dbReference>
<sequence>MSKSFLTTITPSAYRVLLSTSNPTKRVIPIDATWFMPNDPKNAKQEFIKERIPGSKFFDLDYYIDKNSLYPHMLPKDLSIIEQIYSNLNLNLNDSLVIYDKLGIFSSPRIAWTFSLFGHNKVYLLDNYLNYKQSQYPLDKNPPPPEQLSPPQAPQQLSPENQNDNDIVKLDAKQFKQNYKQQVIEYEELLQLIENKNLKDYLLLDARSLNRFIGKINEPRPGLSSGHIPGAINLPFNSLLKNNSTKQFKSKQEIINIFQTLLNNHNNNHNHNNHNNHNNNNNRFDDLIERKIYPKGIIVMCGTGVTAVILKFAIECILKLNLPVRVYDGSWTEWASRAPSEYIQKDV</sequence>
<dbReference type="Proteomes" id="UP000002605">
    <property type="component" value="Chromosome 2"/>
</dbReference>
<keyword evidence="2" id="KW-0677">Repeat</keyword>
<dbReference type="GO" id="GO:0005739">
    <property type="term" value="C:mitochondrion"/>
    <property type="evidence" value="ECO:0007669"/>
    <property type="project" value="TreeGrafter"/>
</dbReference>
<proteinExistence type="predicted"/>
<dbReference type="GeneID" id="8046506"/>
<feature type="compositionally biased region" description="Pro residues" evidence="4">
    <location>
        <begin position="140"/>
        <end position="153"/>
    </location>
</feature>
<evidence type="ECO:0000313" key="7">
    <source>
        <dbReference type="EMBL" id="CAX44183.1"/>
    </source>
</evidence>
<dbReference type="PROSITE" id="PS50206">
    <property type="entry name" value="RHODANESE_3"/>
    <property type="match status" value="2"/>
</dbReference>
<organism evidence="7 8">
    <name type="scientific">Candida dubliniensis (strain CD36 / ATCC MYA-646 / CBS 7987 / NCPF 3949 / NRRL Y-17841)</name>
    <name type="common">Yeast</name>
    <dbReference type="NCBI Taxonomy" id="573826"/>
    <lineage>
        <taxon>Eukaryota</taxon>
        <taxon>Fungi</taxon>
        <taxon>Dikarya</taxon>
        <taxon>Ascomycota</taxon>
        <taxon>Saccharomycotina</taxon>
        <taxon>Pichiomycetes</taxon>
        <taxon>Debaryomycetaceae</taxon>
        <taxon>Candida/Lodderomyces clade</taxon>
        <taxon>Candida</taxon>
    </lineage>
</organism>
<dbReference type="HOGENOM" id="CLU_031618_3_1_1"/>
<dbReference type="InterPro" id="IPR045078">
    <property type="entry name" value="TST/MPST-like"/>
</dbReference>
<feature type="domain" description="Rhodanese" evidence="5">
    <location>
        <begin position="23"/>
        <end position="140"/>
    </location>
</feature>
<dbReference type="InterPro" id="IPR036873">
    <property type="entry name" value="Rhodanese-like_dom_sf"/>
</dbReference>
<dbReference type="GO" id="GO:0004792">
    <property type="term" value="F:thiosulfate-cyanide sulfurtransferase activity"/>
    <property type="evidence" value="ECO:0007669"/>
    <property type="project" value="InterPro"/>
</dbReference>
<dbReference type="Pfam" id="PF00581">
    <property type="entry name" value="Rhodanese"/>
    <property type="match status" value="1"/>
</dbReference>
<evidence type="ECO:0000256" key="4">
    <source>
        <dbReference type="SAM" id="MobiDB-lite"/>
    </source>
</evidence>
<dbReference type="AlphaFoldDB" id="B9WCR0"/>
<dbReference type="InterPro" id="IPR001763">
    <property type="entry name" value="Rhodanese-like_dom"/>
</dbReference>